<dbReference type="EMBL" id="FOMS01000008">
    <property type="protein sequence ID" value="SFE28519.1"/>
    <property type="molecule type" value="Genomic_DNA"/>
</dbReference>
<keyword evidence="7" id="KW-0653">Protein transport</keyword>
<evidence type="ECO:0000313" key="10">
    <source>
        <dbReference type="Proteomes" id="UP000325289"/>
    </source>
</evidence>
<evidence type="ECO:0000256" key="2">
    <source>
        <dbReference type="ARBA" id="ARBA00005811"/>
    </source>
</evidence>
<keyword evidence="7" id="KW-0813">Transport</keyword>
<dbReference type="RefSeq" id="WP_149756417.1">
    <property type="nucleotide sequence ID" value="NZ_FOMS01000008.1"/>
</dbReference>
<protein>
    <submittedName>
        <fullName evidence="9">Biopolymer transport protein ExbD</fullName>
    </submittedName>
</protein>
<evidence type="ECO:0000313" key="9">
    <source>
        <dbReference type="EMBL" id="SFE28519.1"/>
    </source>
</evidence>
<keyword evidence="5 8" id="KW-1133">Transmembrane helix</keyword>
<dbReference type="GO" id="GO:0015031">
    <property type="term" value="P:protein transport"/>
    <property type="evidence" value="ECO:0007669"/>
    <property type="project" value="UniProtKB-KW"/>
</dbReference>
<evidence type="ECO:0000256" key="4">
    <source>
        <dbReference type="ARBA" id="ARBA00022692"/>
    </source>
</evidence>
<evidence type="ECO:0000256" key="3">
    <source>
        <dbReference type="ARBA" id="ARBA00022475"/>
    </source>
</evidence>
<comment type="subcellular location">
    <subcellularLocation>
        <location evidence="1">Cell membrane</location>
        <topology evidence="1">Single-pass membrane protein</topology>
    </subcellularLocation>
    <subcellularLocation>
        <location evidence="7">Cell membrane</location>
        <topology evidence="7">Single-pass type II membrane protein</topology>
    </subcellularLocation>
</comment>
<evidence type="ECO:0000256" key="6">
    <source>
        <dbReference type="ARBA" id="ARBA00023136"/>
    </source>
</evidence>
<gene>
    <name evidence="9" type="ORF">SAMN04515678_10861</name>
</gene>
<keyword evidence="10" id="KW-1185">Reference proteome</keyword>
<dbReference type="GO" id="GO:0022857">
    <property type="term" value="F:transmembrane transporter activity"/>
    <property type="evidence" value="ECO:0007669"/>
    <property type="project" value="InterPro"/>
</dbReference>
<evidence type="ECO:0000256" key="5">
    <source>
        <dbReference type="ARBA" id="ARBA00022989"/>
    </source>
</evidence>
<evidence type="ECO:0000256" key="8">
    <source>
        <dbReference type="SAM" id="Phobius"/>
    </source>
</evidence>
<evidence type="ECO:0000256" key="1">
    <source>
        <dbReference type="ARBA" id="ARBA00004162"/>
    </source>
</evidence>
<dbReference type="AlphaFoldDB" id="A0A1I1ZA01"/>
<name>A0A1I1ZA01_9RHOB</name>
<accession>A0A1I1ZA01</accession>
<keyword evidence="3" id="KW-1003">Cell membrane</keyword>
<comment type="similarity">
    <text evidence="2 7">Belongs to the ExbD/TolR family.</text>
</comment>
<reference evidence="9 10" key="1">
    <citation type="submission" date="2016-10" db="EMBL/GenBank/DDBJ databases">
        <authorList>
            <person name="Varghese N."/>
            <person name="Submissions S."/>
        </authorList>
    </citation>
    <scope>NUCLEOTIDE SEQUENCE [LARGE SCALE GENOMIC DNA]</scope>
    <source>
        <strain evidence="10">YIM D21,KCTC 23444,ACCC 10710</strain>
    </source>
</reference>
<keyword evidence="6 8" id="KW-0472">Membrane</keyword>
<sequence>MAVRLDPPVRVRRYRFALTPLADAMFQLLIFFLLTANLSPFSALTLQSLSQAPERAGSGGDVGATPLATAGTLLWTLEAGAIVVRGQRFELSALTRLIGALGPDRGAARIVVIVRDGASVQDLATLLARLRAAGVGTVEVADGGR</sequence>
<evidence type="ECO:0000256" key="7">
    <source>
        <dbReference type="RuleBase" id="RU003879"/>
    </source>
</evidence>
<dbReference type="Proteomes" id="UP000325289">
    <property type="component" value="Unassembled WGS sequence"/>
</dbReference>
<dbReference type="OrthoDB" id="7851776at2"/>
<dbReference type="Pfam" id="PF02472">
    <property type="entry name" value="ExbD"/>
    <property type="match status" value="1"/>
</dbReference>
<keyword evidence="4 7" id="KW-0812">Transmembrane</keyword>
<dbReference type="GO" id="GO:0005886">
    <property type="term" value="C:plasma membrane"/>
    <property type="evidence" value="ECO:0007669"/>
    <property type="project" value="UniProtKB-SubCell"/>
</dbReference>
<dbReference type="InterPro" id="IPR003400">
    <property type="entry name" value="ExbD"/>
</dbReference>
<proteinExistence type="inferred from homology"/>
<organism evidence="9 10">
    <name type="scientific">Roseivivax sediminis</name>
    <dbReference type="NCBI Taxonomy" id="936889"/>
    <lineage>
        <taxon>Bacteria</taxon>
        <taxon>Pseudomonadati</taxon>
        <taxon>Pseudomonadota</taxon>
        <taxon>Alphaproteobacteria</taxon>
        <taxon>Rhodobacterales</taxon>
        <taxon>Roseobacteraceae</taxon>
        <taxon>Roseivivax</taxon>
    </lineage>
</organism>
<feature type="transmembrane region" description="Helical" evidence="8">
    <location>
        <begin position="21"/>
        <end position="44"/>
    </location>
</feature>